<dbReference type="AlphaFoldDB" id="A0A7Y0HWW6"/>
<dbReference type="InterPro" id="IPR026870">
    <property type="entry name" value="Zinc_ribbon_dom"/>
</dbReference>
<dbReference type="SMART" id="SM00564">
    <property type="entry name" value="PQQ"/>
    <property type="match status" value="3"/>
</dbReference>
<accession>A0A7Y0HWW6</accession>
<feature type="domain" description="Zinc-ribbon" evidence="3">
    <location>
        <begin position="541"/>
        <end position="562"/>
    </location>
</feature>
<organism evidence="4 5">
    <name type="scientific">Bifidobacterium olomucense</name>
    <dbReference type="NCBI Taxonomy" id="2675324"/>
    <lineage>
        <taxon>Bacteria</taxon>
        <taxon>Bacillati</taxon>
        <taxon>Actinomycetota</taxon>
        <taxon>Actinomycetes</taxon>
        <taxon>Bifidobacteriales</taxon>
        <taxon>Bifidobacteriaceae</taxon>
        <taxon>Bifidobacterium</taxon>
    </lineage>
</organism>
<evidence type="ECO:0000313" key="5">
    <source>
        <dbReference type="Proteomes" id="UP000543419"/>
    </source>
</evidence>
<gene>
    <name evidence="4" type="ORF">G1C97_1689</name>
</gene>
<evidence type="ECO:0000259" key="3">
    <source>
        <dbReference type="Pfam" id="PF13240"/>
    </source>
</evidence>
<feature type="compositionally biased region" description="Polar residues" evidence="1">
    <location>
        <begin position="518"/>
        <end position="533"/>
    </location>
</feature>
<dbReference type="InterPro" id="IPR015943">
    <property type="entry name" value="WD40/YVTN_repeat-like_dom_sf"/>
</dbReference>
<dbReference type="Proteomes" id="UP000543419">
    <property type="component" value="Unassembled WGS sequence"/>
</dbReference>
<proteinExistence type="predicted"/>
<dbReference type="InterPro" id="IPR011044">
    <property type="entry name" value="Quino_amine_DH_bsu"/>
</dbReference>
<reference evidence="4 5" key="1">
    <citation type="submission" date="2020-02" db="EMBL/GenBank/DDBJ databases">
        <title>Characterization of phylogenetic diversity of novel bifidobacterial species isolated in Czech ZOOs.</title>
        <authorList>
            <person name="Lugli G.A."/>
            <person name="Vera N.B."/>
            <person name="Ventura M."/>
        </authorList>
    </citation>
    <scope>NUCLEOTIDE SEQUENCE [LARGE SCALE GENOMIC DNA]</scope>
    <source>
        <strain evidence="4 5">DSM 109959</strain>
    </source>
</reference>
<keyword evidence="2" id="KW-1133">Transmembrane helix</keyword>
<evidence type="ECO:0000256" key="1">
    <source>
        <dbReference type="SAM" id="MobiDB-lite"/>
    </source>
</evidence>
<dbReference type="CDD" id="cd12087">
    <property type="entry name" value="TM_EGFR-like"/>
    <property type="match status" value="1"/>
</dbReference>
<protein>
    <recommendedName>
        <fullName evidence="3">Zinc-ribbon domain-containing protein</fullName>
    </recommendedName>
</protein>
<dbReference type="Gene3D" id="2.130.10.10">
    <property type="entry name" value="YVTN repeat-like/Quinoprotein amine dehydrogenase"/>
    <property type="match status" value="1"/>
</dbReference>
<keyword evidence="5" id="KW-1185">Reference proteome</keyword>
<feature type="region of interest" description="Disordered" evidence="1">
    <location>
        <begin position="495"/>
        <end position="533"/>
    </location>
</feature>
<keyword evidence="2" id="KW-0812">Transmembrane</keyword>
<keyword evidence="2" id="KW-0472">Membrane</keyword>
<feature type="transmembrane region" description="Helical" evidence="2">
    <location>
        <begin position="439"/>
        <end position="461"/>
    </location>
</feature>
<evidence type="ECO:0000256" key="2">
    <source>
        <dbReference type="SAM" id="Phobius"/>
    </source>
</evidence>
<name>A0A7Y0HWW6_9BIFI</name>
<dbReference type="Pfam" id="PF13240">
    <property type="entry name" value="Zn_Ribbon_1"/>
    <property type="match status" value="1"/>
</dbReference>
<feature type="transmembrane region" description="Helical" evidence="2">
    <location>
        <begin position="36"/>
        <end position="61"/>
    </location>
</feature>
<evidence type="ECO:0000313" key="4">
    <source>
        <dbReference type="EMBL" id="NMM98731.1"/>
    </source>
</evidence>
<comment type="caution">
    <text evidence="4">The sequence shown here is derived from an EMBL/GenBank/DDBJ whole genome shotgun (WGS) entry which is preliminary data.</text>
</comment>
<dbReference type="SUPFAM" id="SSF50969">
    <property type="entry name" value="YVTN repeat-like/Quinoprotein amine dehydrogenase"/>
    <property type="match status" value="1"/>
</dbReference>
<sequence>MSIHQQPSGYACHGSGNDRHHGTIASNMTHVSARQAYALMTVLFVAVFSMLPSVCFAPTVWASEDANAQSQEIDLPDAMTPDDMNKLYDNGNQSVALMSPSIYASDDSRYLYYLSRSKQGVMNVFDTKDGKQIDALKIYDGEPDGFNMKISPSDASQLAIFAETGNDAHSTIQYTSVDLNQHKATRYANIDGTGNELAVGASSDGATLYIAQSGDQDDDWSLDIIDATSGKTTSSIDFSNSLPMGIVAVLDNGKRILTYDADGYDVFDIDTGDILHHIDNPGQNAYFLPLTTAISPNGKTFYVSTYESDGGSVRAYDISNGTEIQRYPAIVTSNTALRVTPDGKSLILPITGKKNFSGPIDSVQLLDLKSGDMNPMLTDPPEESAGASLQSVGIVADADCTHLLLRVGQTVTMWPTGLKSASKNTSAESKANPSPQVPWIPIIAAGAVGVLAIAIIVALVIRKHQHHPSPVPATAPVAAMPARSLPTPVAMAPAPQPQIPMPTPASSTIPSVPLPSYGNDTQQSEFAAPTSQQSNASQSKYCTQCGNPVAPGTRFCSNCGAPTAS</sequence>
<dbReference type="InterPro" id="IPR018391">
    <property type="entry name" value="PQQ_b-propeller_rpt"/>
</dbReference>
<dbReference type="EMBL" id="JAAIIG010000007">
    <property type="protein sequence ID" value="NMM98731.1"/>
    <property type="molecule type" value="Genomic_DNA"/>
</dbReference>